<gene>
    <name evidence="1" type="ORF">SFRICE_025429</name>
</gene>
<protein>
    <submittedName>
        <fullName evidence="1">SFRICE_025429</fullName>
    </submittedName>
</protein>
<organism evidence="1">
    <name type="scientific">Spodoptera frugiperda</name>
    <name type="common">Fall armyworm</name>
    <dbReference type="NCBI Taxonomy" id="7108"/>
    <lineage>
        <taxon>Eukaryota</taxon>
        <taxon>Metazoa</taxon>
        <taxon>Ecdysozoa</taxon>
        <taxon>Arthropoda</taxon>
        <taxon>Hexapoda</taxon>
        <taxon>Insecta</taxon>
        <taxon>Pterygota</taxon>
        <taxon>Neoptera</taxon>
        <taxon>Endopterygota</taxon>
        <taxon>Lepidoptera</taxon>
        <taxon>Glossata</taxon>
        <taxon>Ditrysia</taxon>
        <taxon>Noctuoidea</taxon>
        <taxon>Noctuidae</taxon>
        <taxon>Amphipyrinae</taxon>
        <taxon>Spodoptera</taxon>
    </lineage>
</organism>
<accession>A0A2H1X018</accession>
<evidence type="ECO:0000313" key="1">
    <source>
        <dbReference type="EMBL" id="SOQ58689.1"/>
    </source>
</evidence>
<proteinExistence type="predicted"/>
<reference evidence="1" key="1">
    <citation type="submission" date="2016-07" db="EMBL/GenBank/DDBJ databases">
        <authorList>
            <person name="Bretaudeau A."/>
        </authorList>
    </citation>
    <scope>NUCLEOTIDE SEQUENCE</scope>
    <source>
        <strain evidence="1">Rice</strain>
        <tissue evidence="1">Whole body</tissue>
    </source>
</reference>
<name>A0A2H1X018_SPOFR</name>
<dbReference type="EMBL" id="ODYU01012402">
    <property type="protein sequence ID" value="SOQ58689.1"/>
    <property type="molecule type" value="Genomic_DNA"/>
</dbReference>
<sequence>MSLFNCRKTTKTIKSCTQRHLPSDRSTSENAVTFLALDKARGSLRLLLTKIHSVPTPAFRPAASLLPSDSSGFLWGFNTSPVNSLSQLACIPLITKSSGSPQLTVLARYQRLERAQHNTGCGYLTSFGSVESAKTIRRPRLPKSAHTPSVYSVPRSFSVIDG</sequence>
<dbReference type="AlphaFoldDB" id="A0A2H1X018"/>